<dbReference type="Proteomes" id="UP001652740">
    <property type="component" value="Unplaced"/>
</dbReference>
<dbReference type="KEGG" id="gmw:113520361"/>
<evidence type="ECO:0000313" key="1">
    <source>
        <dbReference type="Proteomes" id="UP001652740"/>
    </source>
</evidence>
<sequence length="259" mass="28526">MSESDSFSSLQALVDSHLSKTSMQDNVSEDVNGLIRRLPLPTLTGEGSPSSGTHVPYLPASFSGRLPLPTFNYTESPITNVLAQQVSNMYKAKELRRQQEEAAKLAEKMKKLEVEDNNDCLIDLRIAINRDIGATCGPGPPSAEGGASISSSLESLLEARFMNGDYGDYTPERAKTPEPILPCITDMSFILKCKVRSGKCSAFGKVLTSRLRRVAAPYLREEIKTDIVRFDFKTMSPCDIIKEKLRRPTISLAAKPIRP</sequence>
<dbReference type="RefSeq" id="XP_026761484.2">
    <property type="nucleotide sequence ID" value="XM_026905683.3"/>
</dbReference>
<keyword evidence="1" id="KW-1185">Reference proteome</keyword>
<dbReference type="InParanoid" id="A0A6J1X5K5"/>
<evidence type="ECO:0000313" key="2">
    <source>
        <dbReference type="RefSeq" id="XP_026761484.2"/>
    </source>
</evidence>
<organism evidence="1 2">
    <name type="scientific">Galleria mellonella</name>
    <name type="common">Greater wax moth</name>
    <dbReference type="NCBI Taxonomy" id="7137"/>
    <lineage>
        <taxon>Eukaryota</taxon>
        <taxon>Metazoa</taxon>
        <taxon>Ecdysozoa</taxon>
        <taxon>Arthropoda</taxon>
        <taxon>Hexapoda</taxon>
        <taxon>Insecta</taxon>
        <taxon>Pterygota</taxon>
        <taxon>Neoptera</taxon>
        <taxon>Endopterygota</taxon>
        <taxon>Lepidoptera</taxon>
        <taxon>Glossata</taxon>
        <taxon>Ditrysia</taxon>
        <taxon>Pyraloidea</taxon>
        <taxon>Pyralidae</taxon>
        <taxon>Galleriinae</taxon>
        <taxon>Galleria</taxon>
    </lineage>
</organism>
<accession>A0A6J1X5K5</accession>
<dbReference type="AlphaFoldDB" id="A0A6J1X5K5"/>
<protein>
    <submittedName>
        <fullName evidence="2">Uncharacterized protein LOC113520361</fullName>
    </submittedName>
</protein>
<reference evidence="2" key="1">
    <citation type="submission" date="2025-08" db="UniProtKB">
        <authorList>
            <consortium name="RefSeq"/>
        </authorList>
    </citation>
    <scope>IDENTIFICATION</scope>
    <source>
        <tissue evidence="2">Whole larvae</tissue>
    </source>
</reference>
<dbReference type="GeneID" id="113520361"/>
<name>A0A6J1X5K5_GALME</name>
<gene>
    <name evidence="2" type="primary">LOC113520361</name>
</gene>
<proteinExistence type="predicted"/>